<organism evidence="2 3">
    <name type="scientific">Brachybacterium hainanense</name>
    <dbReference type="NCBI Taxonomy" id="1541174"/>
    <lineage>
        <taxon>Bacteria</taxon>
        <taxon>Bacillati</taxon>
        <taxon>Actinomycetota</taxon>
        <taxon>Actinomycetes</taxon>
        <taxon>Micrococcales</taxon>
        <taxon>Dermabacteraceae</taxon>
        <taxon>Brachybacterium</taxon>
    </lineage>
</organism>
<name>A0ABV6RER1_9MICO</name>
<proteinExistence type="predicted"/>
<feature type="transmembrane region" description="Helical" evidence="1">
    <location>
        <begin position="48"/>
        <end position="68"/>
    </location>
</feature>
<feature type="transmembrane region" description="Helical" evidence="1">
    <location>
        <begin position="20"/>
        <end position="41"/>
    </location>
</feature>
<keyword evidence="3" id="KW-1185">Reference proteome</keyword>
<accession>A0ABV6RER1</accession>
<reference evidence="2 3" key="1">
    <citation type="submission" date="2024-09" db="EMBL/GenBank/DDBJ databases">
        <authorList>
            <person name="Sun Q."/>
            <person name="Mori K."/>
        </authorList>
    </citation>
    <scope>NUCLEOTIDE SEQUENCE [LARGE SCALE GENOMIC DNA]</scope>
    <source>
        <strain evidence="2 3">CICC 10874</strain>
    </source>
</reference>
<evidence type="ECO:0000313" key="3">
    <source>
        <dbReference type="Proteomes" id="UP001589793"/>
    </source>
</evidence>
<comment type="caution">
    <text evidence="2">The sequence shown here is derived from an EMBL/GenBank/DDBJ whole genome shotgun (WGS) entry which is preliminary data.</text>
</comment>
<dbReference type="EMBL" id="JBHLSV010000015">
    <property type="protein sequence ID" value="MFC0674847.1"/>
    <property type="molecule type" value="Genomic_DNA"/>
</dbReference>
<dbReference type="NCBIfam" id="NF041681">
    <property type="entry name" value="HGxxPAAW"/>
    <property type="match status" value="1"/>
</dbReference>
<keyword evidence="1" id="KW-0472">Membrane</keyword>
<dbReference type="RefSeq" id="WP_376981309.1">
    <property type="nucleotide sequence ID" value="NZ_JBHLSV010000015.1"/>
</dbReference>
<keyword evidence="1" id="KW-1133">Transmembrane helix</keyword>
<dbReference type="Proteomes" id="UP001589793">
    <property type="component" value="Unassembled WGS sequence"/>
</dbReference>
<evidence type="ECO:0000313" key="2">
    <source>
        <dbReference type="EMBL" id="MFC0674847.1"/>
    </source>
</evidence>
<evidence type="ECO:0000256" key="1">
    <source>
        <dbReference type="SAM" id="Phobius"/>
    </source>
</evidence>
<gene>
    <name evidence="2" type="ORF">ACFFF6_12845</name>
</gene>
<keyword evidence="1" id="KW-0812">Transmembrane</keyword>
<sequence>MPQTYSVPPAPPHNEGKTTAAWVMTVGTVIGSIVVALGLVFSSSMMMAVGAAVIALTIVLSIVLRMAGLGQKSRSGARP</sequence>
<protein>
    <submittedName>
        <fullName evidence="2">HGxxPAAW family protein</fullName>
    </submittedName>
</protein>